<evidence type="ECO:0000313" key="2">
    <source>
        <dbReference type="EMBL" id="TNN28405.1"/>
    </source>
</evidence>
<evidence type="ECO:0000256" key="1">
    <source>
        <dbReference type="SAM" id="Phobius"/>
    </source>
</evidence>
<organism evidence="2 3">
    <name type="scientific">Liparis tanakae</name>
    <name type="common">Tanaka's snailfish</name>
    <dbReference type="NCBI Taxonomy" id="230148"/>
    <lineage>
        <taxon>Eukaryota</taxon>
        <taxon>Metazoa</taxon>
        <taxon>Chordata</taxon>
        <taxon>Craniata</taxon>
        <taxon>Vertebrata</taxon>
        <taxon>Euteleostomi</taxon>
        <taxon>Actinopterygii</taxon>
        <taxon>Neopterygii</taxon>
        <taxon>Teleostei</taxon>
        <taxon>Neoteleostei</taxon>
        <taxon>Acanthomorphata</taxon>
        <taxon>Eupercaria</taxon>
        <taxon>Perciformes</taxon>
        <taxon>Cottioidei</taxon>
        <taxon>Cottales</taxon>
        <taxon>Liparidae</taxon>
        <taxon>Liparis</taxon>
    </lineage>
</organism>
<evidence type="ECO:0000313" key="3">
    <source>
        <dbReference type="Proteomes" id="UP000314294"/>
    </source>
</evidence>
<dbReference type="EMBL" id="SRLO01006932">
    <property type="protein sequence ID" value="TNN28405.1"/>
    <property type="molecule type" value="Genomic_DNA"/>
</dbReference>
<keyword evidence="2" id="KW-0675">Receptor</keyword>
<keyword evidence="3" id="KW-1185">Reference proteome</keyword>
<dbReference type="AlphaFoldDB" id="A0A4Z2EI08"/>
<comment type="caution">
    <text evidence="2">The sequence shown here is derived from an EMBL/GenBank/DDBJ whole genome shotgun (WGS) entry which is preliminary data.</text>
</comment>
<protein>
    <submittedName>
        <fullName evidence="2">Sortilin-related receptor</fullName>
    </submittedName>
</protein>
<keyword evidence="1" id="KW-0812">Transmembrane</keyword>
<accession>A0A4Z2EI08</accession>
<dbReference type="OrthoDB" id="443634at2759"/>
<gene>
    <name evidence="2" type="primary">SORL1_1</name>
    <name evidence="2" type="ORF">EYF80_061447</name>
</gene>
<dbReference type="Proteomes" id="UP000314294">
    <property type="component" value="Unassembled WGS sequence"/>
</dbReference>
<keyword evidence="1" id="KW-0472">Membrane</keyword>
<sequence>MDSKETSTPPLSPAGVHQGPLREHCSLCSALSLRRRTQPMRPGDPSFILALQAADLVLVLVLVLVLILVLVLVLILDVSFGLLSPSVVGRSEDEKLFGRHEPSSVQLWVSYNRQPMKAAQFMTRHPITVSLLDGGGGVKHDEETRVEYRVKHLFRFIRVKQ</sequence>
<name>A0A4Z2EI08_9TELE</name>
<reference evidence="2 3" key="1">
    <citation type="submission" date="2019-03" db="EMBL/GenBank/DDBJ databases">
        <title>First draft genome of Liparis tanakae, snailfish: a comprehensive survey of snailfish specific genes.</title>
        <authorList>
            <person name="Kim W."/>
            <person name="Song I."/>
            <person name="Jeong J.-H."/>
            <person name="Kim D."/>
            <person name="Kim S."/>
            <person name="Ryu S."/>
            <person name="Song J.Y."/>
            <person name="Lee S.K."/>
        </authorList>
    </citation>
    <scope>NUCLEOTIDE SEQUENCE [LARGE SCALE GENOMIC DNA]</scope>
    <source>
        <tissue evidence="2">Muscle</tissue>
    </source>
</reference>
<keyword evidence="1" id="KW-1133">Transmembrane helix</keyword>
<proteinExistence type="predicted"/>
<feature type="transmembrane region" description="Helical" evidence="1">
    <location>
        <begin position="47"/>
        <end position="76"/>
    </location>
</feature>